<dbReference type="Proteomes" id="UP000266673">
    <property type="component" value="Unassembled WGS sequence"/>
</dbReference>
<sequence>MEIFKDLYQKSEPQLESKTIEVFVEELEEYYKDLKKIFLFLEGLNKHMHHMLICRSITVTITSLVVLMLAIVSIFYLIVDSQNDFFETIDILLICFSAIILYHTICVMICIQLIIPHITEHMLQKRKKKEKEKMVKMALEEVLVQDEKMKKEAAEEVPIKDEQLKFGQYKSKVSLRKLIKVLYKNFKGEKVCFKRLIKFLELGIFILFLFCFFILGLVSVSEEKVEFKRINIGDAEFEGINRVLYGLPLKGLEDQINK</sequence>
<evidence type="ECO:0000313" key="3">
    <source>
        <dbReference type="Proteomes" id="UP000266673"/>
    </source>
</evidence>
<accession>A0A397VSC7</accession>
<dbReference type="STRING" id="44941.A0A397VSC7"/>
<feature type="transmembrane region" description="Helical" evidence="1">
    <location>
        <begin position="91"/>
        <end position="119"/>
    </location>
</feature>
<comment type="caution">
    <text evidence="2">The sequence shown here is derived from an EMBL/GenBank/DDBJ whole genome shotgun (WGS) entry which is preliminary data.</text>
</comment>
<proteinExistence type="predicted"/>
<name>A0A397VSC7_9GLOM</name>
<protein>
    <submittedName>
        <fullName evidence="2">Uncharacterized protein</fullName>
    </submittedName>
</protein>
<organism evidence="2 3">
    <name type="scientific">Gigaspora rosea</name>
    <dbReference type="NCBI Taxonomy" id="44941"/>
    <lineage>
        <taxon>Eukaryota</taxon>
        <taxon>Fungi</taxon>
        <taxon>Fungi incertae sedis</taxon>
        <taxon>Mucoromycota</taxon>
        <taxon>Glomeromycotina</taxon>
        <taxon>Glomeromycetes</taxon>
        <taxon>Diversisporales</taxon>
        <taxon>Gigasporaceae</taxon>
        <taxon>Gigaspora</taxon>
    </lineage>
</organism>
<dbReference type="EMBL" id="QKWP01000208">
    <property type="protein sequence ID" value="RIB24641.1"/>
    <property type="molecule type" value="Genomic_DNA"/>
</dbReference>
<keyword evidence="3" id="KW-1185">Reference proteome</keyword>
<gene>
    <name evidence="2" type="ORF">C2G38_638379</name>
</gene>
<evidence type="ECO:0000256" key="1">
    <source>
        <dbReference type="SAM" id="Phobius"/>
    </source>
</evidence>
<keyword evidence="1" id="KW-0472">Membrane</keyword>
<reference evidence="2 3" key="1">
    <citation type="submission" date="2018-06" db="EMBL/GenBank/DDBJ databases">
        <title>Comparative genomics reveals the genomic features of Rhizophagus irregularis, R. cerebriforme, R. diaphanum and Gigaspora rosea, and their symbiotic lifestyle signature.</title>
        <authorList>
            <person name="Morin E."/>
            <person name="San Clemente H."/>
            <person name="Chen E.C.H."/>
            <person name="De La Providencia I."/>
            <person name="Hainaut M."/>
            <person name="Kuo A."/>
            <person name="Kohler A."/>
            <person name="Murat C."/>
            <person name="Tang N."/>
            <person name="Roy S."/>
            <person name="Loubradou J."/>
            <person name="Henrissat B."/>
            <person name="Grigoriev I.V."/>
            <person name="Corradi N."/>
            <person name="Roux C."/>
            <person name="Martin F.M."/>
        </authorList>
    </citation>
    <scope>NUCLEOTIDE SEQUENCE [LARGE SCALE GENOMIC DNA]</scope>
    <source>
        <strain evidence="2 3">DAOM 194757</strain>
    </source>
</reference>
<dbReference type="AlphaFoldDB" id="A0A397VSC7"/>
<evidence type="ECO:0000313" key="2">
    <source>
        <dbReference type="EMBL" id="RIB24641.1"/>
    </source>
</evidence>
<keyword evidence="1" id="KW-1133">Transmembrane helix</keyword>
<feature type="transmembrane region" description="Helical" evidence="1">
    <location>
        <begin position="56"/>
        <end position="79"/>
    </location>
</feature>
<dbReference type="OrthoDB" id="2475211at2759"/>
<keyword evidence="1" id="KW-0812">Transmembrane</keyword>
<feature type="transmembrane region" description="Helical" evidence="1">
    <location>
        <begin position="199"/>
        <end position="220"/>
    </location>
</feature>